<name>A0A0A0L5C6_CUCSA</name>
<evidence type="ECO:0000256" key="3">
    <source>
        <dbReference type="ARBA" id="ARBA00022982"/>
    </source>
</evidence>
<dbReference type="CDD" id="cd02947">
    <property type="entry name" value="TRX_family"/>
    <property type="match status" value="1"/>
</dbReference>
<reference evidence="7 8" key="3">
    <citation type="journal article" date="2010" name="BMC Genomics">
        <title>Transcriptome sequencing and comparative analysis of cucumber flowers with different sex types.</title>
        <authorList>
            <person name="Guo S."/>
            <person name="Zheng Y."/>
            <person name="Joung J.G."/>
            <person name="Liu S."/>
            <person name="Zhang Z."/>
            <person name="Crasta O.R."/>
            <person name="Sobral B.W."/>
            <person name="Xu Y."/>
            <person name="Huang S."/>
            <person name="Fei Z."/>
        </authorList>
    </citation>
    <scope>NUCLEOTIDE SEQUENCE [LARGE SCALE GENOMIC DNA]</scope>
    <source>
        <strain evidence="8">cv. 9930</strain>
    </source>
</reference>
<dbReference type="GO" id="GO:0015035">
    <property type="term" value="F:protein-disulfide reductase activity"/>
    <property type="evidence" value="ECO:0000318"/>
    <property type="project" value="GO_Central"/>
</dbReference>
<dbReference type="KEGG" id="csv:101204508"/>
<dbReference type="PROSITE" id="PS00194">
    <property type="entry name" value="THIOREDOXIN_1"/>
    <property type="match status" value="1"/>
</dbReference>
<keyword evidence="4" id="KW-1015">Disulfide bond</keyword>
<dbReference type="Gramene" id="KGN56239">
    <property type="protein sequence ID" value="KGN56239"/>
    <property type="gene ID" value="Csa_3G104920"/>
</dbReference>
<dbReference type="FunFam" id="3.40.30.10:FF:000001">
    <property type="entry name" value="Thioredoxin"/>
    <property type="match status" value="1"/>
</dbReference>
<reference evidence="7 8" key="2">
    <citation type="journal article" date="2009" name="PLoS ONE">
        <title>An integrated genetic and cytogenetic map of the cucumber genome.</title>
        <authorList>
            <person name="Ren Y."/>
            <person name="Zhang Z."/>
            <person name="Liu J."/>
            <person name="Staub J.E."/>
            <person name="Han Y."/>
            <person name="Cheng Z."/>
            <person name="Li X."/>
            <person name="Lu J."/>
            <person name="Miao H."/>
            <person name="Kang H."/>
            <person name="Xie B."/>
            <person name="Gu X."/>
            <person name="Wang X."/>
            <person name="Du Y."/>
            <person name="Jin W."/>
            <person name="Huang S."/>
        </authorList>
    </citation>
    <scope>NUCLEOTIDE SEQUENCE [LARGE SCALE GENOMIC DNA]</scope>
    <source>
        <strain evidence="8">cv. 9930</strain>
    </source>
</reference>
<evidence type="ECO:0000256" key="1">
    <source>
        <dbReference type="ARBA" id="ARBA00022448"/>
    </source>
</evidence>
<dbReference type="Pfam" id="PF00085">
    <property type="entry name" value="Thioredoxin"/>
    <property type="match status" value="1"/>
</dbReference>
<keyword evidence="5" id="KW-0676">Redox-active center</keyword>
<dbReference type="eggNOG" id="KOG0910">
    <property type="taxonomic scope" value="Eukaryota"/>
</dbReference>
<dbReference type="EMBL" id="CM002924">
    <property type="protein sequence ID" value="KGN56239.1"/>
    <property type="molecule type" value="Genomic_DNA"/>
</dbReference>
<dbReference type="InterPro" id="IPR036249">
    <property type="entry name" value="Thioredoxin-like_sf"/>
</dbReference>
<sequence>MATVLDSLTLPCSSALASTAFSARRTSLCLPQCRGLKIANSFTSHSLRSARSNARFPHRSATIVCEAQETAAIVPAASEATWESLVTESKLPVMVEFWAPWCGPCRMMHPIIDDLSKEYEGKFKFYKVDTDANPSIASRYGIRSIPTVIIFKDGEKKEAIIGAVPKGTLTASMEKFS</sequence>
<evidence type="ECO:0000259" key="6">
    <source>
        <dbReference type="PROSITE" id="PS51352"/>
    </source>
</evidence>
<dbReference type="Gene3D" id="3.40.30.10">
    <property type="entry name" value="Glutaredoxin"/>
    <property type="match status" value="1"/>
</dbReference>
<evidence type="ECO:0000256" key="2">
    <source>
        <dbReference type="ARBA" id="ARBA00022946"/>
    </source>
</evidence>
<dbReference type="AlphaFoldDB" id="A0A0A0L5C6"/>
<dbReference type="Proteomes" id="UP000029981">
    <property type="component" value="Chromosome 3"/>
</dbReference>
<evidence type="ECO:0000313" key="8">
    <source>
        <dbReference type="Proteomes" id="UP000029981"/>
    </source>
</evidence>
<gene>
    <name evidence="7" type="ORF">Csa_3G104920</name>
</gene>
<dbReference type="PROSITE" id="PS51352">
    <property type="entry name" value="THIOREDOXIN_2"/>
    <property type="match status" value="1"/>
</dbReference>
<proteinExistence type="predicted"/>
<dbReference type="GO" id="GO:0019904">
    <property type="term" value="F:protein domain specific binding"/>
    <property type="evidence" value="ECO:0007669"/>
    <property type="project" value="EnsemblPlants"/>
</dbReference>
<dbReference type="GO" id="GO:0004857">
    <property type="term" value="F:enzyme inhibitor activity"/>
    <property type="evidence" value="ECO:0007669"/>
    <property type="project" value="EnsemblPlants"/>
</dbReference>
<keyword evidence="1" id="KW-0813">Transport</keyword>
<dbReference type="InterPro" id="IPR017937">
    <property type="entry name" value="Thioredoxin_CS"/>
</dbReference>
<dbReference type="SUPFAM" id="SSF52833">
    <property type="entry name" value="Thioredoxin-like"/>
    <property type="match status" value="1"/>
</dbReference>
<keyword evidence="8" id="KW-1185">Reference proteome</keyword>
<dbReference type="STRING" id="3659.A0A0A0L5C6"/>
<dbReference type="GO" id="GO:0006109">
    <property type="term" value="P:regulation of carbohydrate metabolic process"/>
    <property type="evidence" value="ECO:0007669"/>
    <property type="project" value="EnsemblPlants"/>
</dbReference>
<evidence type="ECO:0000256" key="4">
    <source>
        <dbReference type="ARBA" id="ARBA00023157"/>
    </source>
</evidence>
<dbReference type="NCBIfam" id="TIGR01068">
    <property type="entry name" value="thioredoxin"/>
    <property type="match status" value="1"/>
</dbReference>
<keyword evidence="2" id="KW-0809">Transit peptide</keyword>
<dbReference type="InterPro" id="IPR005746">
    <property type="entry name" value="Thioredoxin"/>
</dbReference>
<organism evidence="7 8">
    <name type="scientific">Cucumis sativus</name>
    <name type="common">Cucumber</name>
    <dbReference type="NCBI Taxonomy" id="3659"/>
    <lineage>
        <taxon>Eukaryota</taxon>
        <taxon>Viridiplantae</taxon>
        <taxon>Streptophyta</taxon>
        <taxon>Embryophyta</taxon>
        <taxon>Tracheophyta</taxon>
        <taxon>Spermatophyta</taxon>
        <taxon>Magnoliopsida</taxon>
        <taxon>eudicotyledons</taxon>
        <taxon>Gunneridae</taxon>
        <taxon>Pentapetalae</taxon>
        <taxon>rosids</taxon>
        <taxon>fabids</taxon>
        <taxon>Cucurbitales</taxon>
        <taxon>Cucurbitaceae</taxon>
        <taxon>Benincaseae</taxon>
        <taxon>Cucumis</taxon>
    </lineage>
</organism>
<dbReference type="InterPro" id="IPR013766">
    <property type="entry name" value="Thioredoxin_domain"/>
</dbReference>
<feature type="domain" description="Thioredoxin" evidence="6">
    <location>
        <begin position="50"/>
        <end position="177"/>
    </location>
</feature>
<dbReference type="OrthoDB" id="2121326at2759"/>
<accession>A0A0A0L5C6</accession>
<dbReference type="PANTHER" id="PTHR45663">
    <property type="entry name" value="GEO12009P1"/>
    <property type="match status" value="1"/>
</dbReference>
<dbReference type="OMA" id="PTIMIFS"/>
<dbReference type="GO" id="GO:0008047">
    <property type="term" value="F:enzyme activator activity"/>
    <property type="evidence" value="ECO:0007669"/>
    <property type="project" value="EnsemblPlants"/>
</dbReference>
<protein>
    <recommendedName>
        <fullName evidence="6">Thioredoxin domain-containing protein</fullName>
    </recommendedName>
</protein>
<evidence type="ECO:0000313" key="7">
    <source>
        <dbReference type="EMBL" id="KGN56239.1"/>
    </source>
</evidence>
<keyword evidence="3" id="KW-0249">Electron transport</keyword>
<evidence type="ECO:0000256" key="5">
    <source>
        <dbReference type="ARBA" id="ARBA00023284"/>
    </source>
</evidence>
<dbReference type="GO" id="GO:0005737">
    <property type="term" value="C:cytoplasm"/>
    <property type="evidence" value="ECO:0000318"/>
    <property type="project" value="GO_Central"/>
</dbReference>
<dbReference type="PANTHER" id="PTHR45663:SF16">
    <property type="entry name" value="THIOREDOXIN M4, CHLOROPLASTIC"/>
    <property type="match status" value="1"/>
</dbReference>
<reference evidence="7 8" key="4">
    <citation type="journal article" date="2011" name="BMC Genomics">
        <title>RNA-Seq improves annotation of protein-coding genes in the cucumber genome.</title>
        <authorList>
            <person name="Li Z."/>
            <person name="Zhang Z."/>
            <person name="Yan P."/>
            <person name="Huang S."/>
            <person name="Fei Z."/>
            <person name="Lin K."/>
        </authorList>
    </citation>
    <scope>NUCLEOTIDE SEQUENCE [LARGE SCALE GENOMIC DNA]</scope>
    <source>
        <strain evidence="8">cv. 9930</strain>
    </source>
</reference>
<reference evidence="7 8" key="1">
    <citation type="journal article" date="2009" name="Nat. Genet.">
        <title>The genome of the cucumber, Cucumis sativus L.</title>
        <authorList>
            <person name="Huang S."/>
            <person name="Li R."/>
            <person name="Zhang Z."/>
            <person name="Li L."/>
            <person name="Gu X."/>
            <person name="Fan W."/>
            <person name="Lucas W.J."/>
            <person name="Wang X."/>
            <person name="Xie B."/>
            <person name="Ni P."/>
            <person name="Ren Y."/>
            <person name="Zhu H."/>
            <person name="Li J."/>
            <person name="Lin K."/>
            <person name="Jin W."/>
            <person name="Fei Z."/>
            <person name="Li G."/>
            <person name="Staub J."/>
            <person name="Kilian A."/>
            <person name="van der Vossen E.A."/>
            <person name="Wu Y."/>
            <person name="Guo J."/>
            <person name="He J."/>
            <person name="Jia Z."/>
            <person name="Ren Y."/>
            <person name="Tian G."/>
            <person name="Lu Y."/>
            <person name="Ruan J."/>
            <person name="Qian W."/>
            <person name="Wang M."/>
            <person name="Huang Q."/>
            <person name="Li B."/>
            <person name="Xuan Z."/>
            <person name="Cao J."/>
            <person name="Asan"/>
            <person name="Wu Z."/>
            <person name="Zhang J."/>
            <person name="Cai Q."/>
            <person name="Bai Y."/>
            <person name="Zhao B."/>
            <person name="Han Y."/>
            <person name="Li Y."/>
            <person name="Li X."/>
            <person name="Wang S."/>
            <person name="Shi Q."/>
            <person name="Liu S."/>
            <person name="Cho W.K."/>
            <person name="Kim J.Y."/>
            <person name="Xu Y."/>
            <person name="Heller-Uszynska K."/>
            <person name="Miao H."/>
            <person name="Cheng Z."/>
            <person name="Zhang S."/>
            <person name="Wu J."/>
            <person name="Yang Y."/>
            <person name="Kang H."/>
            <person name="Li M."/>
            <person name="Liang H."/>
            <person name="Ren X."/>
            <person name="Shi Z."/>
            <person name="Wen M."/>
            <person name="Jian M."/>
            <person name="Yang H."/>
            <person name="Zhang G."/>
            <person name="Yang Z."/>
            <person name="Chen R."/>
            <person name="Liu S."/>
            <person name="Li J."/>
            <person name="Ma L."/>
            <person name="Liu H."/>
            <person name="Zhou Y."/>
            <person name="Zhao J."/>
            <person name="Fang X."/>
            <person name="Li G."/>
            <person name="Fang L."/>
            <person name="Li Y."/>
            <person name="Liu D."/>
            <person name="Zheng H."/>
            <person name="Zhang Y."/>
            <person name="Qin N."/>
            <person name="Li Z."/>
            <person name="Yang G."/>
            <person name="Yang S."/>
            <person name="Bolund L."/>
            <person name="Kristiansen K."/>
            <person name="Zheng H."/>
            <person name="Li S."/>
            <person name="Zhang X."/>
            <person name="Yang H."/>
            <person name="Wang J."/>
            <person name="Sun R."/>
            <person name="Zhang B."/>
            <person name="Jiang S."/>
            <person name="Wang J."/>
            <person name="Du Y."/>
            <person name="Li S."/>
        </authorList>
    </citation>
    <scope>NUCLEOTIDE SEQUENCE [LARGE SCALE GENOMIC DNA]</scope>
    <source>
        <strain evidence="8">cv. 9930</strain>
    </source>
</reference>
<dbReference type="PRINTS" id="PR00421">
    <property type="entry name" value="THIOREDOXIN"/>
</dbReference>